<keyword evidence="3" id="KW-1185">Reference proteome</keyword>
<sequence length="740" mass="81431">MASNSLVNQSADDGIPLDFLAEMHVAMDCLPVDEEEANRLLRQTELQAERVKQFNEAWNIQPIATEGETVTRRVVAPSIVSPNGNQESVNVRDPRLLASHKTQTTTGKQSETGASGSNSRKQQYQYQQQFNTVPLQTQESFLFNPTSEGRTFEQLPASYPNDEEDAGGRSSRNGRTRARGHGSRRRSRSQSRSPTHRRRKRRTRSRSRHRSPSYSSSGSSSRSSDCSDGTLDSQERPSRRSRRHRSGRSAMMKSMMSMVMQMVNTGMLAVPGGAPAAAPVLQNKATELTPAAFRSMFAHSRNDSAEVINGSDGSGFLTAVSGQNESSNKPKYDASTELFLDGKLSFADFLALKPSTRSDLMAKFDPKVPKRINEAISVLDQQDTTQQSARFLYVPPTYYNIDREQVTNRSPLIWNSHNVLFESTSRSKEAKNCQPFKNLNPKLKALIGKLGLDEGLVSQQLEKVKQAAALQKDVDGSSASATAPSTSGIQAITVLPPKPGTGKVRHLIDRETQTDGYACIDCVVRKNKTIISSSTQTAPPALRRNMEVQTSGPSLAGSNVLSLDGLNANQIETIEAIVRFIRNRQLAGSIESVQHALRNDRVTAAGMTPAIQHNAQKLLSQVKADLQRAGTFPSGSGGSSSNTSSSSAHYSSFLHHHQQLPPPPSSIPQLYEQQLRDLRMGNRRGSGITRTFHTTSVSEQIFPACFDSDPPLSKKSKKKAKQQQLQHHYGENVRKFKNNQ</sequence>
<dbReference type="AlphaFoldDB" id="A0A182P792"/>
<dbReference type="PANTHER" id="PTHR46389">
    <property type="entry name" value="POLYCOMB GROUP PROTEIN PC"/>
    <property type="match status" value="1"/>
</dbReference>
<feature type="compositionally biased region" description="Low complexity" evidence="1">
    <location>
        <begin position="212"/>
        <end position="224"/>
    </location>
</feature>
<feature type="compositionally biased region" description="Polar residues" evidence="1">
    <location>
        <begin position="100"/>
        <end position="121"/>
    </location>
</feature>
<dbReference type="Proteomes" id="UP000075885">
    <property type="component" value="Unassembled WGS sequence"/>
</dbReference>
<evidence type="ECO:0000256" key="1">
    <source>
        <dbReference type="SAM" id="MobiDB-lite"/>
    </source>
</evidence>
<dbReference type="GO" id="GO:0000122">
    <property type="term" value="P:negative regulation of transcription by RNA polymerase II"/>
    <property type="evidence" value="ECO:0007669"/>
    <property type="project" value="TreeGrafter"/>
</dbReference>
<feature type="region of interest" description="Disordered" evidence="1">
    <location>
        <begin position="629"/>
        <end position="667"/>
    </location>
</feature>
<dbReference type="EnsemblMetazoa" id="AEPI002794-RA">
    <property type="protein sequence ID" value="AEPI002794-PA"/>
    <property type="gene ID" value="AEPI002794"/>
</dbReference>
<proteinExistence type="predicted"/>
<feature type="compositionally biased region" description="Basic residues" evidence="1">
    <location>
        <begin position="172"/>
        <end position="211"/>
    </location>
</feature>
<protein>
    <submittedName>
        <fullName evidence="2">Uncharacterized protein</fullName>
    </submittedName>
</protein>
<feature type="region of interest" description="Disordered" evidence="1">
    <location>
        <begin position="707"/>
        <end position="740"/>
    </location>
</feature>
<feature type="compositionally biased region" description="Low complexity" evidence="1">
    <location>
        <begin position="639"/>
        <end position="653"/>
    </location>
</feature>
<dbReference type="GO" id="GO:0000785">
    <property type="term" value="C:chromatin"/>
    <property type="evidence" value="ECO:0007669"/>
    <property type="project" value="TreeGrafter"/>
</dbReference>
<dbReference type="GO" id="GO:0003682">
    <property type="term" value="F:chromatin binding"/>
    <property type="evidence" value="ECO:0007669"/>
    <property type="project" value="TreeGrafter"/>
</dbReference>
<dbReference type="GO" id="GO:0035102">
    <property type="term" value="C:PRC1 complex"/>
    <property type="evidence" value="ECO:0007669"/>
    <property type="project" value="TreeGrafter"/>
</dbReference>
<dbReference type="STRING" id="199890.A0A182P792"/>
<dbReference type="PANTHER" id="PTHR46389:SF3">
    <property type="entry name" value="POLYCOMB GROUP PROTEIN PC"/>
    <property type="match status" value="1"/>
</dbReference>
<name>A0A182P792_9DIPT</name>
<evidence type="ECO:0000313" key="3">
    <source>
        <dbReference type="Proteomes" id="UP000075885"/>
    </source>
</evidence>
<evidence type="ECO:0000313" key="2">
    <source>
        <dbReference type="EnsemblMetazoa" id="AEPI002794-PA"/>
    </source>
</evidence>
<feature type="region of interest" description="Disordered" evidence="1">
    <location>
        <begin position="150"/>
        <end position="250"/>
    </location>
</feature>
<accession>A0A182P792</accession>
<reference evidence="2" key="2">
    <citation type="submission" date="2020-05" db="UniProtKB">
        <authorList>
            <consortium name="EnsemblMetazoa"/>
        </authorList>
    </citation>
    <scope>IDENTIFICATION</scope>
    <source>
        <strain evidence="2">Epiroticus2</strain>
    </source>
</reference>
<dbReference type="InterPro" id="IPR052458">
    <property type="entry name" value="PcG_PRC1-like_component"/>
</dbReference>
<organism evidence="2 3">
    <name type="scientific">Anopheles epiroticus</name>
    <dbReference type="NCBI Taxonomy" id="199890"/>
    <lineage>
        <taxon>Eukaryota</taxon>
        <taxon>Metazoa</taxon>
        <taxon>Ecdysozoa</taxon>
        <taxon>Arthropoda</taxon>
        <taxon>Hexapoda</taxon>
        <taxon>Insecta</taxon>
        <taxon>Pterygota</taxon>
        <taxon>Neoptera</taxon>
        <taxon>Endopterygota</taxon>
        <taxon>Diptera</taxon>
        <taxon>Nematocera</taxon>
        <taxon>Culicoidea</taxon>
        <taxon>Culicidae</taxon>
        <taxon>Anophelinae</taxon>
        <taxon>Anopheles</taxon>
    </lineage>
</organism>
<dbReference type="VEuPathDB" id="VectorBase:AEPI002794"/>
<reference evidence="3" key="1">
    <citation type="submission" date="2013-03" db="EMBL/GenBank/DDBJ databases">
        <title>The Genome Sequence of Anopheles epiroticus epiroticus2.</title>
        <authorList>
            <consortium name="The Broad Institute Genomics Platform"/>
            <person name="Neafsey D.E."/>
            <person name="Howell P."/>
            <person name="Walker B."/>
            <person name="Young S.K."/>
            <person name="Zeng Q."/>
            <person name="Gargeya S."/>
            <person name="Fitzgerald M."/>
            <person name="Haas B."/>
            <person name="Abouelleil A."/>
            <person name="Allen A.W."/>
            <person name="Alvarado L."/>
            <person name="Arachchi H.M."/>
            <person name="Berlin A.M."/>
            <person name="Chapman S.B."/>
            <person name="Gainer-Dewar J."/>
            <person name="Goldberg J."/>
            <person name="Griggs A."/>
            <person name="Gujja S."/>
            <person name="Hansen M."/>
            <person name="Howarth C."/>
            <person name="Imamovic A."/>
            <person name="Ireland A."/>
            <person name="Larimer J."/>
            <person name="McCowan C."/>
            <person name="Murphy C."/>
            <person name="Pearson M."/>
            <person name="Poon T.W."/>
            <person name="Priest M."/>
            <person name="Roberts A."/>
            <person name="Saif S."/>
            <person name="Shea T."/>
            <person name="Sisk P."/>
            <person name="Sykes S."/>
            <person name="Wortman J."/>
            <person name="Nusbaum C."/>
            <person name="Birren B."/>
        </authorList>
    </citation>
    <scope>NUCLEOTIDE SEQUENCE [LARGE SCALE GENOMIC DNA]</scope>
    <source>
        <strain evidence="3">Epiroticus2</strain>
    </source>
</reference>
<feature type="region of interest" description="Disordered" evidence="1">
    <location>
        <begin position="100"/>
        <end position="125"/>
    </location>
</feature>